<dbReference type="EMBL" id="CP111014">
    <property type="protein sequence ID" value="WAR00849.1"/>
    <property type="molecule type" value="Genomic_DNA"/>
</dbReference>
<feature type="transmembrane region" description="Helical" evidence="1">
    <location>
        <begin position="60"/>
        <end position="78"/>
    </location>
</feature>
<keyword evidence="1" id="KW-0812">Transmembrane</keyword>
<organism evidence="2 3">
    <name type="scientific">Mya arenaria</name>
    <name type="common">Soft-shell clam</name>
    <dbReference type="NCBI Taxonomy" id="6604"/>
    <lineage>
        <taxon>Eukaryota</taxon>
        <taxon>Metazoa</taxon>
        <taxon>Spiralia</taxon>
        <taxon>Lophotrochozoa</taxon>
        <taxon>Mollusca</taxon>
        <taxon>Bivalvia</taxon>
        <taxon>Autobranchia</taxon>
        <taxon>Heteroconchia</taxon>
        <taxon>Euheterodonta</taxon>
        <taxon>Imparidentia</taxon>
        <taxon>Neoheterodontei</taxon>
        <taxon>Myida</taxon>
        <taxon>Myoidea</taxon>
        <taxon>Myidae</taxon>
        <taxon>Mya</taxon>
    </lineage>
</organism>
<gene>
    <name evidence="2" type="ORF">MAR_025221</name>
</gene>
<evidence type="ECO:0000313" key="2">
    <source>
        <dbReference type="EMBL" id="WAR00849.1"/>
    </source>
</evidence>
<reference evidence="2" key="1">
    <citation type="submission" date="2022-11" db="EMBL/GenBank/DDBJ databases">
        <title>Centuries of genome instability and evolution in soft-shell clam transmissible cancer (bioRxiv).</title>
        <authorList>
            <person name="Hart S.F.M."/>
            <person name="Yonemitsu M.A."/>
            <person name="Giersch R.M."/>
            <person name="Beal B.F."/>
            <person name="Arriagada G."/>
            <person name="Davis B.W."/>
            <person name="Ostrander E.A."/>
            <person name="Goff S.P."/>
            <person name="Metzger M.J."/>
        </authorList>
    </citation>
    <scope>NUCLEOTIDE SEQUENCE</scope>
    <source>
        <strain evidence="2">MELC-2E11</strain>
        <tissue evidence="2">Siphon/mantle</tissue>
    </source>
</reference>
<evidence type="ECO:0000256" key="1">
    <source>
        <dbReference type="SAM" id="Phobius"/>
    </source>
</evidence>
<evidence type="ECO:0000313" key="3">
    <source>
        <dbReference type="Proteomes" id="UP001164746"/>
    </source>
</evidence>
<feature type="transmembrane region" description="Helical" evidence="1">
    <location>
        <begin position="25"/>
        <end position="48"/>
    </location>
</feature>
<sequence>MSVCMYVTCVMSVCMYVTRVMSMNMYVTHVMSVCMYVTSVMSVCMYVTHVMSVCMYVTRVMSVCMYVTHLMSVCMYVTRVMSVNIYVTCVMSVYIVHVCNSCYVSVHVCYLCLPLHHQLVCCLCGGVCGWQKVVWQTLELGERPYPELCGSAANIAPNYINEAFLTCADAVMSSRSWLLRPDAASTGSFSHGSSSPGPPCKPILTKEWQLVFIKNIWNWGRILCLSFLNSKVIPPPTDPETLTMVKNPSILNPGSTLLAREGFTTNVSMILNTICICGGIPASAVSRMMGDVRVMVHDTWGSMLLVTMMAASSTQRFTSYFSSVTV</sequence>
<keyword evidence="1" id="KW-1133">Transmembrane helix</keyword>
<accession>A0ABY7DUT9</accession>
<keyword evidence="1" id="KW-0472">Membrane</keyword>
<proteinExistence type="predicted"/>
<keyword evidence="3" id="KW-1185">Reference proteome</keyword>
<protein>
    <submittedName>
        <fullName evidence="2">Uncharacterized protein</fullName>
    </submittedName>
</protein>
<name>A0ABY7DUT9_MYAAR</name>
<dbReference type="Proteomes" id="UP001164746">
    <property type="component" value="Chromosome 3"/>
</dbReference>